<reference evidence="1" key="1">
    <citation type="submission" date="2019-08" db="EMBL/GenBank/DDBJ databases">
        <authorList>
            <person name="Kucharzyk K."/>
            <person name="Murdoch R.W."/>
            <person name="Higgins S."/>
            <person name="Loffler F."/>
        </authorList>
    </citation>
    <scope>NUCLEOTIDE SEQUENCE</scope>
</reference>
<dbReference type="InterPro" id="IPR015867">
    <property type="entry name" value="N-reg_PII/ATP_PRibTrfase_C"/>
</dbReference>
<gene>
    <name evidence="1" type="ORF">SDC9_106204</name>
</gene>
<evidence type="ECO:0008006" key="2">
    <source>
        <dbReference type="Google" id="ProtNLM"/>
    </source>
</evidence>
<proteinExistence type="predicted"/>
<evidence type="ECO:0000313" key="1">
    <source>
        <dbReference type="EMBL" id="MPM59364.1"/>
    </source>
</evidence>
<accession>A0A645BCD0</accession>
<dbReference type="InterPro" id="IPR011322">
    <property type="entry name" value="N-reg_PII-like_a/b"/>
</dbReference>
<sequence length="213" mass="23691">MDLYGLEATEKTVVMTITDAEKTKLLIKDLRESFYIDMPGNGIILEIHVKSVGGGNTLAFLFDNKIPDKSVPNMNFEYKMIVVILNESRTDRVMDAARKAGATRGTVLHAKGTGAKMTEYFYGVSLMNEKEVILIVAKTEEKNGDNARNNKLCRIRQPGGCNSFLASDMSGCRVTFPGRGLILIKNGRTEYILFFRFFCIMNTTGYAGSSKEL</sequence>
<organism evidence="1">
    <name type="scientific">bioreactor metagenome</name>
    <dbReference type="NCBI Taxonomy" id="1076179"/>
    <lineage>
        <taxon>unclassified sequences</taxon>
        <taxon>metagenomes</taxon>
        <taxon>ecological metagenomes</taxon>
    </lineage>
</organism>
<dbReference type="AlphaFoldDB" id="A0A645BCD0"/>
<name>A0A645BCD0_9ZZZZ</name>
<protein>
    <recommendedName>
        <fullName evidence="2">Nitrogen regulatory protein P-II</fullName>
    </recommendedName>
</protein>
<dbReference type="SUPFAM" id="SSF54913">
    <property type="entry name" value="GlnB-like"/>
    <property type="match status" value="1"/>
</dbReference>
<dbReference type="EMBL" id="VSSQ01017255">
    <property type="protein sequence ID" value="MPM59364.1"/>
    <property type="molecule type" value="Genomic_DNA"/>
</dbReference>
<comment type="caution">
    <text evidence="1">The sequence shown here is derived from an EMBL/GenBank/DDBJ whole genome shotgun (WGS) entry which is preliminary data.</text>
</comment>
<dbReference type="Gene3D" id="3.30.70.120">
    <property type="match status" value="1"/>
</dbReference>